<gene>
    <name evidence="1" type="ORF">IFM89_006729</name>
</gene>
<name>A0A835LTM1_9MAGN</name>
<dbReference type="Proteomes" id="UP000631114">
    <property type="component" value="Unassembled WGS sequence"/>
</dbReference>
<organism evidence="1 2">
    <name type="scientific">Coptis chinensis</name>
    <dbReference type="NCBI Taxonomy" id="261450"/>
    <lineage>
        <taxon>Eukaryota</taxon>
        <taxon>Viridiplantae</taxon>
        <taxon>Streptophyta</taxon>
        <taxon>Embryophyta</taxon>
        <taxon>Tracheophyta</taxon>
        <taxon>Spermatophyta</taxon>
        <taxon>Magnoliopsida</taxon>
        <taxon>Ranunculales</taxon>
        <taxon>Ranunculaceae</taxon>
        <taxon>Coptidoideae</taxon>
        <taxon>Coptis</taxon>
    </lineage>
</organism>
<dbReference type="OrthoDB" id="2012664at2759"/>
<dbReference type="SUPFAM" id="SSF53098">
    <property type="entry name" value="Ribonuclease H-like"/>
    <property type="match status" value="1"/>
</dbReference>
<dbReference type="PANTHER" id="PTHR32166:SF67">
    <property type="entry name" value="HAT TRANSPOSON SUPERFAMILY"/>
    <property type="match status" value="1"/>
</dbReference>
<evidence type="ECO:0000313" key="1">
    <source>
        <dbReference type="EMBL" id="KAF9604447.1"/>
    </source>
</evidence>
<dbReference type="PANTHER" id="PTHR32166">
    <property type="entry name" value="OSJNBA0013A04.12 PROTEIN"/>
    <property type="match status" value="1"/>
</dbReference>
<reference evidence="1 2" key="1">
    <citation type="submission" date="2020-10" db="EMBL/GenBank/DDBJ databases">
        <title>The Coptis chinensis genome and diversification of protoberbering-type alkaloids.</title>
        <authorList>
            <person name="Wang B."/>
            <person name="Shu S."/>
            <person name="Song C."/>
            <person name="Liu Y."/>
        </authorList>
    </citation>
    <scope>NUCLEOTIDE SEQUENCE [LARGE SCALE GENOMIC DNA]</scope>
    <source>
        <strain evidence="1">HL-2020</strain>
        <tissue evidence="1">Leaf</tissue>
    </source>
</reference>
<sequence>MRKFTDNRDLKKPGAPRFASQFLCLQSVLKEKEPLRFLVSSNEWQDHMRTREDDAKALVEVIQSDAFWIKGNEVVAIIEPIVKLLRMVDGDECTLGYIYEGVIRVKESIKMILNNDNDKYDPYLAIIERKRIQCLHSPIHVVVAYLNPKSYYEKIVKMDAEIKYGMSKVRQKLLTSEERKTLTQKIIFYHARHSKIFTPMAVDALSNIHPRLWWDIYGGDLPVMHDPTPVVGNDVENIVDGGDISDDEEDVDVEDGGNEAHVEADATNGNADDEEFHRLRNVFE</sequence>
<evidence type="ECO:0000313" key="2">
    <source>
        <dbReference type="Proteomes" id="UP000631114"/>
    </source>
</evidence>
<keyword evidence="2" id="KW-1185">Reference proteome</keyword>
<dbReference type="AlphaFoldDB" id="A0A835LTM1"/>
<dbReference type="EMBL" id="JADFTS010000005">
    <property type="protein sequence ID" value="KAF9604447.1"/>
    <property type="molecule type" value="Genomic_DNA"/>
</dbReference>
<accession>A0A835LTM1</accession>
<proteinExistence type="predicted"/>
<protein>
    <submittedName>
        <fullName evidence="1">Uncharacterized protein</fullName>
    </submittedName>
</protein>
<comment type="caution">
    <text evidence="1">The sequence shown here is derived from an EMBL/GenBank/DDBJ whole genome shotgun (WGS) entry which is preliminary data.</text>
</comment>
<dbReference type="InterPro" id="IPR012337">
    <property type="entry name" value="RNaseH-like_sf"/>
</dbReference>